<proteinExistence type="predicted"/>
<dbReference type="Pfam" id="PF18759">
    <property type="entry name" value="Plavaka"/>
    <property type="match status" value="1"/>
</dbReference>
<reference evidence="1" key="1">
    <citation type="journal article" date="2020" name="New Phytol.">
        <title>Comparative genomics reveals dynamic genome evolution in host specialist ectomycorrhizal fungi.</title>
        <authorList>
            <person name="Lofgren L.A."/>
            <person name="Nguyen N.H."/>
            <person name="Vilgalys R."/>
            <person name="Ruytinx J."/>
            <person name="Liao H.L."/>
            <person name="Branco S."/>
            <person name="Kuo A."/>
            <person name="LaButti K."/>
            <person name="Lipzen A."/>
            <person name="Andreopoulos W."/>
            <person name="Pangilinan J."/>
            <person name="Riley R."/>
            <person name="Hundley H."/>
            <person name="Na H."/>
            <person name="Barry K."/>
            <person name="Grigoriev I.V."/>
            <person name="Stajich J.E."/>
            <person name="Kennedy P.G."/>
        </authorList>
    </citation>
    <scope>NUCLEOTIDE SEQUENCE</scope>
    <source>
        <strain evidence="1">MN1</strain>
    </source>
</reference>
<dbReference type="RefSeq" id="XP_041191886.1">
    <property type="nucleotide sequence ID" value="XM_041331141.1"/>
</dbReference>
<feature type="non-terminal residue" evidence="1">
    <location>
        <position position="1"/>
    </location>
</feature>
<evidence type="ECO:0000313" key="1">
    <source>
        <dbReference type="EMBL" id="KAG1814425.1"/>
    </source>
</evidence>
<dbReference type="OrthoDB" id="3232986at2759"/>
<organism evidence="1 2">
    <name type="scientific">Suillus subaureus</name>
    <dbReference type="NCBI Taxonomy" id="48587"/>
    <lineage>
        <taxon>Eukaryota</taxon>
        <taxon>Fungi</taxon>
        <taxon>Dikarya</taxon>
        <taxon>Basidiomycota</taxon>
        <taxon>Agaricomycotina</taxon>
        <taxon>Agaricomycetes</taxon>
        <taxon>Agaricomycetidae</taxon>
        <taxon>Boletales</taxon>
        <taxon>Suillineae</taxon>
        <taxon>Suillaceae</taxon>
        <taxon>Suillus</taxon>
    </lineage>
</organism>
<accession>A0A9P7JC46</accession>
<comment type="caution">
    <text evidence="1">The sequence shown here is derived from an EMBL/GenBank/DDBJ whole genome shotgun (WGS) entry which is preliminary data.</text>
</comment>
<dbReference type="EMBL" id="JABBWG010000021">
    <property type="protein sequence ID" value="KAG1814425.1"/>
    <property type="molecule type" value="Genomic_DNA"/>
</dbReference>
<dbReference type="AlphaFoldDB" id="A0A9P7JC46"/>
<keyword evidence="2" id="KW-1185">Reference proteome</keyword>
<sequence length="97" mass="11468">NPSDLQAFFQEAQKFHLNGIFELFWQDWVIIDPSCFFTPKTLHVLHKEFWDYDTKWLIFGVGESEMDFCFSVLQPVTGFWCFAEGIMKLKQVMGCCQ</sequence>
<name>A0A9P7JC46_9AGAM</name>
<dbReference type="GeneID" id="64625158"/>
<dbReference type="InterPro" id="IPR041078">
    <property type="entry name" value="Plavaka"/>
</dbReference>
<evidence type="ECO:0000313" key="2">
    <source>
        <dbReference type="Proteomes" id="UP000807769"/>
    </source>
</evidence>
<protein>
    <submittedName>
        <fullName evidence="1">Uncharacterized protein</fullName>
    </submittedName>
</protein>
<dbReference type="Proteomes" id="UP000807769">
    <property type="component" value="Unassembled WGS sequence"/>
</dbReference>
<gene>
    <name evidence="1" type="ORF">BJ212DRAFT_1274150</name>
</gene>